<accession>A0ACC1L3U9</accession>
<protein>
    <submittedName>
        <fullName evidence="1">Uncharacterized protein</fullName>
    </submittedName>
</protein>
<feature type="non-terminal residue" evidence="1">
    <location>
        <position position="1"/>
    </location>
</feature>
<name>A0ACC1L3U9_9FUNG</name>
<evidence type="ECO:0000313" key="1">
    <source>
        <dbReference type="EMBL" id="KAJ2800921.1"/>
    </source>
</evidence>
<keyword evidence="2" id="KW-1185">Reference proteome</keyword>
<reference evidence="1" key="1">
    <citation type="submission" date="2022-07" db="EMBL/GenBank/DDBJ databases">
        <title>Phylogenomic reconstructions and comparative analyses of Kickxellomycotina fungi.</title>
        <authorList>
            <person name="Reynolds N.K."/>
            <person name="Stajich J.E."/>
            <person name="Barry K."/>
            <person name="Grigoriev I.V."/>
            <person name="Crous P."/>
            <person name="Smith M.E."/>
        </authorList>
    </citation>
    <scope>NUCLEOTIDE SEQUENCE</scope>
    <source>
        <strain evidence="1">BCRC 34780</strain>
    </source>
</reference>
<proteinExistence type="predicted"/>
<organism evidence="1 2">
    <name type="scientific">Coemansia helicoidea</name>
    <dbReference type="NCBI Taxonomy" id="1286919"/>
    <lineage>
        <taxon>Eukaryota</taxon>
        <taxon>Fungi</taxon>
        <taxon>Fungi incertae sedis</taxon>
        <taxon>Zoopagomycota</taxon>
        <taxon>Kickxellomycotina</taxon>
        <taxon>Kickxellomycetes</taxon>
        <taxon>Kickxellales</taxon>
        <taxon>Kickxellaceae</taxon>
        <taxon>Coemansia</taxon>
    </lineage>
</organism>
<sequence length="385" mass="41156">IARSSWWFRTTRSLTGDLGPIEHQGGRTERMATTESGQHQSTASSERMGDSATGDANDASHRFASTSELDVNGATAEAAAALKRGVDNAGAAIKQAVGSTRDWLQGASKAVDDAAAGASRGMEQAADETSAWMQSKGREAEAAVNDAARTIERQTDDMRAGIDQAAGDARGWWDDQKEGAQRATDNARSWMHDRQQEAERAADDAHGWWRDQKREADNAVGTAATEMHDWAARTKDSFDASLADANESLNRTADRSRAWYYEQMSDTAQAVANAAGSAQRRASDASQRAHEMAPPESTDGGDHRPARRPDSLFETKGSAVLQALDSRFDDARNALRNASQDLRNAAEGIPHPHATNEGLVDAGNRGSAGFVESGSGIPTISNSTK</sequence>
<gene>
    <name evidence="1" type="ORF">H4R21_002991</name>
</gene>
<comment type="caution">
    <text evidence="1">The sequence shown here is derived from an EMBL/GenBank/DDBJ whole genome shotgun (WGS) entry which is preliminary data.</text>
</comment>
<dbReference type="EMBL" id="JANBUN010000863">
    <property type="protein sequence ID" value="KAJ2800921.1"/>
    <property type="molecule type" value="Genomic_DNA"/>
</dbReference>
<evidence type="ECO:0000313" key="2">
    <source>
        <dbReference type="Proteomes" id="UP001140087"/>
    </source>
</evidence>
<dbReference type="Proteomes" id="UP001140087">
    <property type="component" value="Unassembled WGS sequence"/>
</dbReference>